<dbReference type="AlphaFoldDB" id="A0A9Q1EM21"/>
<dbReference type="EMBL" id="JAINUF010000015">
    <property type="protein sequence ID" value="KAJ8341329.1"/>
    <property type="molecule type" value="Genomic_DNA"/>
</dbReference>
<keyword evidence="2" id="KW-1185">Reference proteome</keyword>
<reference evidence="1" key="1">
    <citation type="journal article" date="2023" name="Science">
        <title>Genome structures resolve the early diversification of teleost fishes.</title>
        <authorList>
            <person name="Parey E."/>
            <person name="Louis A."/>
            <person name="Montfort J."/>
            <person name="Bouchez O."/>
            <person name="Roques C."/>
            <person name="Iampietro C."/>
            <person name="Lluch J."/>
            <person name="Castinel A."/>
            <person name="Donnadieu C."/>
            <person name="Desvignes T."/>
            <person name="Floi Bucao C."/>
            <person name="Jouanno E."/>
            <person name="Wen M."/>
            <person name="Mejri S."/>
            <person name="Dirks R."/>
            <person name="Jansen H."/>
            <person name="Henkel C."/>
            <person name="Chen W.J."/>
            <person name="Zahm M."/>
            <person name="Cabau C."/>
            <person name="Klopp C."/>
            <person name="Thompson A.W."/>
            <person name="Robinson-Rechavi M."/>
            <person name="Braasch I."/>
            <person name="Lecointre G."/>
            <person name="Bobe J."/>
            <person name="Postlethwait J.H."/>
            <person name="Berthelot C."/>
            <person name="Roest Crollius H."/>
            <person name="Guiguen Y."/>
        </authorList>
    </citation>
    <scope>NUCLEOTIDE SEQUENCE</scope>
    <source>
        <strain evidence="1">WJC10195</strain>
    </source>
</reference>
<dbReference type="Proteomes" id="UP001152622">
    <property type="component" value="Chromosome 15"/>
</dbReference>
<accession>A0A9Q1EM21</accession>
<evidence type="ECO:0000313" key="1">
    <source>
        <dbReference type="EMBL" id="KAJ8341329.1"/>
    </source>
</evidence>
<proteinExistence type="predicted"/>
<evidence type="ECO:0000313" key="2">
    <source>
        <dbReference type="Proteomes" id="UP001152622"/>
    </source>
</evidence>
<protein>
    <submittedName>
        <fullName evidence="1">Uncharacterized protein</fullName>
    </submittedName>
</protein>
<gene>
    <name evidence="1" type="ORF">SKAU_G00336200</name>
</gene>
<name>A0A9Q1EM21_SYNKA</name>
<organism evidence="1 2">
    <name type="scientific">Synaphobranchus kaupii</name>
    <name type="common">Kaup's arrowtooth eel</name>
    <dbReference type="NCBI Taxonomy" id="118154"/>
    <lineage>
        <taxon>Eukaryota</taxon>
        <taxon>Metazoa</taxon>
        <taxon>Chordata</taxon>
        <taxon>Craniata</taxon>
        <taxon>Vertebrata</taxon>
        <taxon>Euteleostomi</taxon>
        <taxon>Actinopterygii</taxon>
        <taxon>Neopterygii</taxon>
        <taxon>Teleostei</taxon>
        <taxon>Anguilliformes</taxon>
        <taxon>Synaphobranchidae</taxon>
        <taxon>Synaphobranchus</taxon>
    </lineage>
</organism>
<sequence length="121" mass="12738">MRRSLLFMAGLAGKPDLAHAMWTDIPPEQKAQAHVALRTLTSQGTAPEDADLIAIVDKHISRTMRPLGLEAPHRGGNWAAEIGTWGCAPGRGVAKVGDFIPGAASWVPARSATPILPLSGL</sequence>
<comment type="caution">
    <text evidence="1">The sequence shown here is derived from an EMBL/GenBank/DDBJ whole genome shotgun (WGS) entry which is preliminary data.</text>
</comment>